<dbReference type="InterPro" id="IPR006600">
    <property type="entry name" value="HTH_CenpB_DNA-bd_dom"/>
</dbReference>
<dbReference type="EMBL" id="NBII01000007">
    <property type="protein sequence ID" value="PAV17505.1"/>
    <property type="molecule type" value="Genomic_DNA"/>
</dbReference>
<dbReference type="SUPFAM" id="SSF46689">
    <property type="entry name" value="Homeodomain-like"/>
    <property type="match status" value="2"/>
</dbReference>
<dbReference type="STRING" id="2282107.A0A286UDE0"/>
<name>A0A286UDE0_9AGAM</name>
<dbReference type="GO" id="GO:0005634">
    <property type="term" value="C:nucleus"/>
    <property type="evidence" value="ECO:0007669"/>
    <property type="project" value="TreeGrafter"/>
</dbReference>
<feature type="compositionally biased region" description="Polar residues" evidence="2">
    <location>
        <begin position="53"/>
        <end position="77"/>
    </location>
</feature>
<dbReference type="InParanoid" id="A0A286UDE0"/>
<protein>
    <recommendedName>
        <fullName evidence="3">HTH CENPB-type domain-containing protein</fullName>
    </recommendedName>
</protein>
<reference evidence="4 5" key="1">
    <citation type="journal article" date="2017" name="Mol. Ecol.">
        <title>Comparative and population genomic landscape of Phellinus noxius: A hypervariable fungus causing root rot in trees.</title>
        <authorList>
            <person name="Chung C.L."/>
            <person name="Lee T.J."/>
            <person name="Akiba M."/>
            <person name="Lee H.H."/>
            <person name="Kuo T.H."/>
            <person name="Liu D."/>
            <person name="Ke H.M."/>
            <person name="Yokoi T."/>
            <person name="Roa M.B."/>
            <person name="Lu M.J."/>
            <person name="Chang Y.Y."/>
            <person name="Ann P.J."/>
            <person name="Tsai J.N."/>
            <person name="Chen C.Y."/>
            <person name="Tzean S.S."/>
            <person name="Ota Y."/>
            <person name="Hattori T."/>
            <person name="Sahashi N."/>
            <person name="Liou R.F."/>
            <person name="Kikuchi T."/>
            <person name="Tsai I.J."/>
        </authorList>
    </citation>
    <scope>NUCLEOTIDE SEQUENCE [LARGE SCALE GENOMIC DNA]</scope>
    <source>
        <strain evidence="4 5">FFPRI411160</strain>
    </source>
</reference>
<keyword evidence="5" id="KW-1185">Reference proteome</keyword>
<dbReference type="Pfam" id="PF03221">
    <property type="entry name" value="HTH_Tnp_Tc5"/>
    <property type="match status" value="1"/>
</dbReference>
<feature type="region of interest" description="Disordered" evidence="2">
    <location>
        <begin position="13"/>
        <end position="85"/>
    </location>
</feature>
<evidence type="ECO:0000256" key="1">
    <source>
        <dbReference type="ARBA" id="ARBA00023125"/>
    </source>
</evidence>
<dbReference type="InterPro" id="IPR050863">
    <property type="entry name" value="CenT-Element_Derived"/>
</dbReference>
<dbReference type="Proteomes" id="UP000217199">
    <property type="component" value="Unassembled WGS sequence"/>
</dbReference>
<dbReference type="PROSITE" id="PS51253">
    <property type="entry name" value="HTH_CENPB"/>
    <property type="match status" value="1"/>
</dbReference>
<organism evidence="4 5">
    <name type="scientific">Pyrrhoderma noxium</name>
    <dbReference type="NCBI Taxonomy" id="2282107"/>
    <lineage>
        <taxon>Eukaryota</taxon>
        <taxon>Fungi</taxon>
        <taxon>Dikarya</taxon>
        <taxon>Basidiomycota</taxon>
        <taxon>Agaricomycotina</taxon>
        <taxon>Agaricomycetes</taxon>
        <taxon>Hymenochaetales</taxon>
        <taxon>Hymenochaetaceae</taxon>
        <taxon>Pyrrhoderma</taxon>
    </lineage>
</organism>
<comment type="caution">
    <text evidence="4">The sequence shown here is derived from an EMBL/GenBank/DDBJ whole genome shotgun (WGS) entry which is preliminary data.</text>
</comment>
<evidence type="ECO:0000313" key="5">
    <source>
        <dbReference type="Proteomes" id="UP000217199"/>
    </source>
</evidence>
<feature type="compositionally biased region" description="Polar residues" evidence="2">
    <location>
        <begin position="194"/>
        <end position="210"/>
    </location>
</feature>
<sequence>MMSDYEQYPIFDANPSQQSLHGRPAHGQMSPPSAYPYMFQQNLQHHQQLHSPPGSQISHISPTANTAFSLDPSQLRSSEVGPSRVTTRRQARMAIAQASASHAFAAQHETQMGLQSGQNEGVNIFGVEQHSISRPVSPNSFQQQRFNGGPLSVDLGTILPNSAANTSMSPTHPGTPVSATSSAGFTHYGFESHGSASMHSRSGSNVTYPRSASPAMSSISVSTSISSEKDNMRPPISRGSNTSAPSSATSSSASAPSAPERPVRTKRRLSNYDRKDICEYACAHPNARQEDIAKKWDVERSTVSKILKNRFMYLNLSPALDNFNSRYRIAKFPRLEFRLEGWLEKLRAQGNINISDAMLRSKAKEIAKDLKLGEDKFKASAGWVENFKHRNNIVKGILKPYLTPPYGKPDDPWAQSFGEPARVTRIISTKPRCIELSDRHAEAEVLPIPEEIRATANIVNVNLDEPHMLPDGFAKTKLSEHLNLAHLENPGEMPTHLYALPSDSPEMTQFINQCHLDHLKLLEVNGRQVTGSDIVPPVRLYKSPDPMPNEPHVTAQEASKAFDIAFRYIRQHKLASVTQPIMGVLYDIRQELMAERHQEEKAIVNNAVSETLVQQQQPPSMETIKSESTPINADEHMPNQIQAA</sequence>
<proteinExistence type="predicted"/>
<dbReference type="PANTHER" id="PTHR19303">
    <property type="entry name" value="TRANSPOSON"/>
    <property type="match status" value="1"/>
</dbReference>
<feature type="domain" description="HTH CENPB-type" evidence="3">
    <location>
        <begin position="323"/>
        <end position="397"/>
    </location>
</feature>
<dbReference type="PANTHER" id="PTHR19303:SF70">
    <property type="entry name" value="HTH CENPB-TYPE DOMAIN-CONTAINING PROTEIN"/>
    <property type="match status" value="1"/>
</dbReference>
<evidence type="ECO:0000259" key="3">
    <source>
        <dbReference type="PROSITE" id="PS51253"/>
    </source>
</evidence>
<feature type="compositionally biased region" description="Low complexity" evidence="2">
    <location>
        <begin position="211"/>
        <end position="226"/>
    </location>
</feature>
<gene>
    <name evidence="4" type="ORF">PNOK_0757000</name>
</gene>
<dbReference type="SMART" id="SM00674">
    <property type="entry name" value="CENPB"/>
    <property type="match status" value="1"/>
</dbReference>
<feature type="compositionally biased region" description="Low complexity" evidence="2">
    <location>
        <begin position="242"/>
        <end position="258"/>
    </location>
</feature>
<dbReference type="Gene3D" id="1.10.10.60">
    <property type="entry name" value="Homeodomain-like"/>
    <property type="match status" value="2"/>
</dbReference>
<accession>A0A286UDE0</accession>
<evidence type="ECO:0000256" key="2">
    <source>
        <dbReference type="SAM" id="MobiDB-lite"/>
    </source>
</evidence>
<dbReference type="InterPro" id="IPR009057">
    <property type="entry name" value="Homeodomain-like_sf"/>
</dbReference>
<dbReference type="GO" id="GO:0003677">
    <property type="term" value="F:DNA binding"/>
    <property type="evidence" value="ECO:0007669"/>
    <property type="project" value="UniProtKB-KW"/>
</dbReference>
<feature type="region of interest" description="Disordered" evidence="2">
    <location>
        <begin position="614"/>
        <end position="644"/>
    </location>
</feature>
<dbReference type="OrthoDB" id="9909311at2759"/>
<evidence type="ECO:0000313" key="4">
    <source>
        <dbReference type="EMBL" id="PAV17505.1"/>
    </source>
</evidence>
<feature type="region of interest" description="Disordered" evidence="2">
    <location>
        <begin position="194"/>
        <end position="269"/>
    </location>
</feature>
<dbReference type="AlphaFoldDB" id="A0A286UDE0"/>
<keyword evidence="1" id="KW-0238">DNA-binding</keyword>
<feature type="compositionally biased region" description="Low complexity" evidence="2">
    <location>
        <begin position="40"/>
        <end position="50"/>
    </location>
</feature>